<dbReference type="SMART" id="SM00729">
    <property type="entry name" value="Elp3"/>
    <property type="match status" value="1"/>
</dbReference>
<feature type="binding site" evidence="9">
    <location>
        <position position="79"/>
    </location>
    <ligand>
        <name>[4Fe-4S] cluster</name>
        <dbReference type="ChEBI" id="CHEBI:49883"/>
        <label>2</label>
        <note>4Fe-4S-S-AdoMet</note>
    </ligand>
</feature>
<evidence type="ECO:0000256" key="6">
    <source>
        <dbReference type="ARBA" id="ARBA00023004"/>
    </source>
</evidence>
<dbReference type="eggNOG" id="COG0320">
    <property type="taxonomic scope" value="Bacteria"/>
</dbReference>
<dbReference type="CDD" id="cd01335">
    <property type="entry name" value="Radical_SAM"/>
    <property type="match status" value="1"/>
</dbReference>
<feature type="domain" description="Radical SAM core" evidence="10">
    <location>
        <begin position="58"/>
        <end position="274"/>
    </location>
</feature>
<dbReference type="PATRIC" id="fig|889378.3.peg.1730"/>
<evidence type="ECO:0000259" key="10">
    <source>
        <dbReference type="PROSITE" id="PS51918"/>
    </source>
</evidence>
<dbReference type="InterPro" id="IPR058240">
    <property type="entry name" value="rSAM_sf"/>
</dbReference>
<dbReference type="GO" id="GO:0051539">
    <property type="term" value="F:4 iron, 4 sulfur cluster binding"/>
    <property type="evidence" value="ECO:0007669"/>
    <property type="project" value="UniProtKB-UniRule"/>
</dbReference>
<dbReference type="NCBIfam" id="NF009544">
    <property type="entry name" value="PRK12928.1"/>
    <property type="match status" value="1"/>
</dbReference>
<dbReference type="UniPathway" id="UPA00538">
    <property type="reaction ID" value="UER00593"/>
</dbReference>
<evidence type="ECO:0000256" key="2">
    <source>
        <dbReference type="ARBA" id="ARBA00022490"/>
    </source>
</evidence>
<reference evidence="12" key="1">
    <citation type="journal article" date="2013" name="Stand. Genomic Sci.">
        <title>Complete genome sequence of the halophilic bacterium Spirochaeta africana type strain (Z-7692(T)) from the alkaline Lake Magadi in the East African Rift.</title>
        <authorList>
            <person name="Liolos K."/>
            <person name="Abt B."/>
            <person name="Scheuner C."/>
            <person name="Teshima H."/>
            <person name="Held B."/>
            <person name="Lapidus A."/>
            <person name="Nolan M."/>
            <person name="Lucas S."/>
            <person name="Deshpande S."/>
            <person name="Cheng J.F."/>
            <person name="Tapia R."/>
            <person name="Goodwin L.A."/>
            <person name="Pitluck S."/>
            <person name="Pagani I."/>
            <person name="Ivanova N."/>
            <person name="Mavromatis K."/>
            <person name="Mikhailova N."/>
            <person name="Huntemann M."/>
            <person name="Pati A."/>
            <person name="Chen A."/>
            <person name="Palaniappan K."/>
            <person name="Land M."/>
            <person name="Rohde M."/>
            <person name="Tindall B.J."/>
            <person name="Detter J.C."/>
            <person name="Goker M."/>
            <person name="Bristow J."/>
            <person name="Eisen J.A."/>
            <person name="Markowitz V."/>
            <person name="Hugenholtz P."/>
            <person name="Woyke T."/>
            <person name="Klenk H.P."/>
            <person name="Kyrpides N.C."/>
        </authorList>
    </citation>
    <scope>NUCLEOTIDE SEQUENCE</scope>
    <source>
        <strain evidence="12">ATCC 700263 / DSM 8902 / Z-7692</strain>
    </source>
</reference>
<dbReference type="PROSITE" id="PS51918">
    <property type="entry name" value="RADICAL_SAM"/>
    <property type="match status" value="1"/>
</dbReference>
<feature type="binding site" evidence="9">
    <location>
        <position position="285"/>
    </location>
    <ligand>
        <name>[4Fe-4S] cluster</name>
        <dbReference type="ChEBI" id="CHEBI:49883"/>
        <label>1</label>
    </ligand>
</feature>
<feature type="binding site" evidence="9">
    <location>
        <position position="56"/>
    </location>
    <ligand>
        <name>[4Fe-4S] cluster</name>
        <dbReference type="ChEBI" id="CHEBI:49883"/>
        <label>1</label>
    </ligand>
</feature>
<keyword evidence="2 9" id="KW-0963">Cytoplasm</keyword>
<dbReference type="STRING" id="889378.Spiaf_1743"/>
<feature type="binding site" evidence="9">
    <location>
        <position position="72"/>
    </location>
    <ligand>
        <name>[4Fe-4S] cluster</name>
        <dbReference type="ChEBI" id="CHEBI:49883"/>
        <label>2</label>
        <note>4Fe-4S-S-AdoMet</note>
    </ligand>
</feature>
<protein>
    <recommendedName>
        <fullName evidence="9">Lipoyl synthase</fullName>
        <ecNumber evidence="9">2.8.1.8</ecNumber>
    </recommendedName>
    <alternativeName>
        <fullName evidence="9">Lip-syn</fullName>
        <shortName evidence="9">LS</shortName>
    </alternativeName>
    <alternativeName>
        <fullName evidence="9">Lipoate synthase</fullName>
    </alternativeName>
    <alternativeName>
        <fullName evidence="9">Lipoic acid synthase</fullName>
    </alternativeName>
    <alternativeName>
        <fullName evidence="9">Sulfur insertion protein LipA</fullName>
    </alternativeName>
</protein>
<keyword evidence="5 9" id="KW-0479">Metal-binding</keyword>
<evidence type="ECO:0000313" key="11">
    <source>
        <dbReference type="EMBL" id="AFG37800.1"/>
    </source>
</evidence>
<comment type="pathway">
    <text evidence="9">Protein modification; protein lipoylation via endogenous pathway; protein N(6)-(lipoyl)lysine from octanoyl-[acyl-carrier-protein]: step 2/2.</text>
</comment>
<dbReference type="InterPro" id="IPR007197">
    <property type="entry name" value="rSAM"/>
</dbReference>
<dbReference type="EC" id="2.8.1.8" evidence="9"/>
<dbReference type="InterPro" id="IPR013785">
    <property type="entry name" value="Aldolase_TIM"/>
</dbReference>
<name>H9UJV7_SPIAZ</name>
<dbReference type="PIRSF" id="PIRSF005963">
    <property type="entry name" value="Lipoyl_synth"/>
    <property type="match status" value="1"/>
</dbReference>
<keyword evidence="7 9" id="KW-0411">Iron-sulfur</keyword>
<dbReference type="SFLD" id="SFLDF00271">
    <property type="entry name" value="lipoyl_synthase"/>
    <property type="match status" value="1"/>
</dbReference>
<proteinExistence type="inferred from homology"/>
<evidence type="ECO:0000256" key="1">
    <source>
        <dbReference type="ARBA" id="ARBA00022485"/>
    </source>
</evidence>
<dbReference type="KEGG" id="sfc:Spiaf_1743"/>
<dbReference type="GO" id="GO:0046872">
    <property type="term" value="F:metal ion binding"/>
    <property type="evidence" value="ECO:0007669"/>
    <property type="project" value="UniProtKB-KW"/>
</dbReference>
<gene>
    <name evidence="9" type="primary">lipA</name>
    <name evidence="11" type="ordered locus">Spiaf_1743</name>
</gene>
<dbReference type="GO" id="GO:0016992">
    <property type="term" value="F:lipoate synthase activity"/>
    <property type="evidence" value="ECO:0007669"/>
    <property type="project" value="UniProtKB-UniRule"/>
</dbReference>
<keyword evidence="3 9" id="KW-0808">Transferase</keyword>
<dbReference type="Pfam" id="PF04055">
    <property type="entry name" value="Radical_SAM"/>
    <property type="match status" value="1"/>
</dbReference>
<dbReference type="Proteomes" id="UP000007383">
    <property type="component" value="Chromosome"/>
</dbReference>
<dbReference type="SFLD" id="SFLDS00029">
    <property type="entry name" value="Radical_SAM"/>
    <property type="match status" value="1"/>
</dbReference>
<dbReference type="Pfam" id="PF16881">
    <property type="entry name" value="LIAS_N"/>
    <property type="match status" value="1"/>
</dbReference>
<evidence type="ECO:0000313" key="12">
    <source>
        <dbReference type="Proteomes" id="UP000007383"/>
    </source>
</evidence>
<dbReference type="InterPro" id="IPR003698">
    <property type="entry name" value="Lipoyl_synth"/>
</dbReference>
<dbReference type="NCBIfam" id="NF004019">
    <property type="entry name" value="PRK05481.1"/>
    <property type="match status" value="1"/>
</dbReference>
<keyword evidence="6 9" id="KW-0408">Iron</keyword>
<accession>H9UJV7</accession>
<evidence type="ECO:0000256" key="9">
    <source>
        <dbReference type="HAMAP-Rule" id="MF_00206"/>
    </source>
</evidence>
<evidence type="ECO:0000256" key="7">
    <source>
        <dbReference type="ARBA" id="ARBA00023014"/>
    </source>
</evidence>
<evidence type="ECO:0000256" key="8">
    <source>
        <dbReference type="ARBA" id="ARBA00047326"/>
    </source>
</evidence>
<keyword evidence="12" id="KW-1185">Reference proteome</keyword>
<dbReference type="SFLD" id="SFLDG01058">
    <property type="entry name" value="lipoyl_synthase_like"/>
    <property type="match status" value="1"/>
</dbReference>
<sequence length="312" mass="35161">MPRIPGRAYIETMQKPEWLKVSLQTNTDFTGIRRRMRAGNLHTVCEEARCPNIHECWAEHRTATFMILGDTCTRRCRFCSVKTGLPRELDWSEPRKVALAVQEMELEHAVITMVNRDELPDGGSMMMANTVRAIKQLSPSTSVEVLASDMMGDRDSIANLMEAKAEIMSHNIETVARLTPMVRSRSTYERSLAFLRIAGELDPSAIIKSSVMVGLGETEPELHQAMDDLLENGVRMMNIGQYLQPTKAQLAVQKYYHPDEFAALRETALAKGFLQVHAGPLVRSSYHAGEDYSSYRKAVHPLGRDPELRNTL</sequence>
<evidence type="ECO:0000256" key="4">
    <source>
        <dbReference type="ARBA" id="ARBA00022691"/>
    </source>
</evidence>
<comment type="cofactor">
    <cofactor evidence="9">
        <name>[4Fe-4S] cluster</name>
        <dbReference type="ChEBI" id="CHEBI:49883"/>
    </cofactor>
    <text evidence="9">Binds 2 [4Fe-4S] clusters per subunit. One cluster is coordinated with 3 cysteines and an exchangeable S-adenosyl-L-methionine.</text>
</comment>
<evidence type="ECO:0000256" key="3">
    <source>
        <dbReference type="ARBA" id="ARBA00022679"/>
    </source>
</evidence>
<dbReference type="PANTHER" id="PTHR10949">
    <property type="entry name" value="LIPOYL SYNTHASE"/>
    <property type="match status" value="1"/>
</dbReference>
<dbReference type="Gene3D" id="3.20.20.70">
    <property type="entry name" value="Aldolase class I"/>
    <property type="match status" value="1"/>
</dbReference>
<keyword evidence="1 9" id="KW-0004">4Fe-4S</keyword>
<evidence type="ECO:0000256" key="5">
    <source>
        <dbReference type="ARBA" id="ARBA00022723"/>
    </source>
</evidence>
<dbReference type="SUPFAM" id="SSF102114">
    <property type="entry name" value="Radical SAM enzymes"/>
    <property type="match status" value="1"/>
</dbReference>
<feature type="binding site" evidence="9">
    <location>
        <position position="76"/>
    </location>
    <ligand>
        <name>[4Fe-4S] cluster</name>
        <dbReference type="ChEBI" id="CHEBI:49883"/>
        <label>2</label>
        <note>4Fe-4S-S-AdoMet</note>
    </ligand>
</feature>
<comment type="function">
    <text evidence="9">Catalyzes the radical-mediated insertion of two sulfur atoms into the C-6 and C-8 positions of the octanoyl moiety bound to the lipoyl domains of lipoate-dependent enzymes, thereby converting the octanoylated domains into lipoylated derivatives.</text>
</comment>
<dbReference type="AlphaFoldDB" id="H9UJV7"/>
<dbReference type="FunFam" id="3.20.20.70:FF:000040">
    <property type="entry name" value="Lipoyl synthase"/>
    <property type="match status" value="1"/>
</dbReference>
<dbReference type="NCBIfam" id="TIGR00510">
    <property type="entry name" value="lipA"/>
    <property type="match status" value="1"/>
</dbReference>
<keyword evidence="4 9" id="KW-0949">S-adenosyl-L-methionine</keyword>
<comment type="subcellular location">
    <subcellularLocation>
        <location evidence="9">Cytoplasm</location>
    </subcellularLocation>
</comment>
<dbReference type="EMBL" id="CP003282">
    <property type="protein sequence ID" value="AFG37800.1"/>
    <property type="molecule type" value="Genomic_DNA"/>
</dbReference>
<dbReference type="InterPro" id="IPR031691">
    <property type="entry name" value="LIAS_N"/>
</dbReference>
<dbReference type="PANTHER" id="PTHR10949:SF0">
    <property type="entry name" value="LIPOYL SYNTHASE, MITOCHONDRIAL"/>
    <property type="match status" value="1"/>
</dbReference>
<feature type="binding site" evidence="9">
    <location>
        <position position="45"/>
    </location>
    <ligand>
        <name>[4Fe-4S] cluster</name>
        <dbReference type="ChEBI" id="CHEBI:49883"/>
        <label>1</label>
    </ligand>
</feature>
<dbReference type="HOGENOM" id="CLU_033144_2_1_12"/>
<comment type="catalytic activity">
    <reaction evidence="8 9">
        <text>[[Fe-S] cluster scaffold protein carrying a second [4Fe-4S](2+) cluster] + N(6)-octanoyl-L-lysyl-[protein] + 2 oxidized [2Fe-2S]-[ferredoxin] + 2 S-adenosyl-L-methionine + 4 H(+) = [[Fe-S] cluster scaffold protein] + N(6)-[(R)-dihydrolipoyl]-L-lysyl-[protein] + 4 Fe(3+) + 2 hydrogen sulfide + 2 5'-deoxyadenosine + 2 L-methionine + 2 reduced [2Fe-2S]-[ferredoxin]</text>
        <dbReference type="Rhea" id="RHEA:16585"/>
        <dbReference type="Rhea" id="RHEA-COMP:9928"/>
        <dbReference type="Rhea" id="RHEA-COMP:10000"/>
        <dbReference type="Rhea" id="RHEA-COMP:10001"/>
        <dbReference type="Rhea" id="RHEA-COMP:10475"/>
        <dbReference type="Rhea" id="RHEA-COMP:14568"/>
        <dbReference type="Rhea" id="RHEA-COMP:14569"/>
        <dbReference type="ChEBI" id="CHEBI:15378"/>
        <dbReference type="ChEBI" id="CHEBI:17319"/>
        <dbReference type="ChEBI" id="CHEBI:29034"/>
        <dbReference type="ChEBI" id="CHEBI:29919"/>
        <dbReference type="ChEBI" id="CHEBI:33722"/>
        <dbReference type="ChEBI" id="CHEBI:33737"/>
        <dbReference type="ChEBI" id="CHEBI:33738"/>
        <dbReference type="ChEBI" id="CHEBI:57844"/>
        <dbReference type="ChEBI" id="CHEBI:59789"/>
        <dbReference type="ChEBI" id="CHEBI:78809"/>
        <dbReference type="ChEBI" id="CHEBI:83100"/>
        <dbReference type="EC" id="2.8.1.8"/>
    </reaction>
</comment>
<organism evidence="11 12">
    <name type="scientific">Spirochaeta africana (strain ATCC 700263 / DSM 8902 / Z-7692)</name>
    <dbReference type="NCBI Taxonomy" id="889378"/>
    <lineage>
        <taxon>Bacteria</taxon>
        <taxon>Pseudomonadati</taxon>
        <taxon>Spirochaetota</taxon>
        <taxon>Spirochaetia</taxon>
        <taxon>Spirochaetales</taxon>
        <taxon>Spirochaetaceae</taxon>
        <taxon>Spirochaeta</taxon>
    </lineage>
</organism>
<dbReference type="HAMAP" id="MF_00206">
    <property type="entry name" value="Lipoyl_synth"/>
    <property type="match status" value="1"/>
</dbReference>
<dbReference type="GO" id="GO:0005737">
    <property type="term" value="C:cytoplasm"/>
    <property type="evidence" value="ECO:0007669"/>
    <property type="project" value="UniProtKB-SubCell"/>
</dbReference>
<dbReference type="InterPro" id="IPR006638">
    <property type="entry name" value="Elp3/MiaA/NifB-like_rSAM"/>
</dbReference>
<dbReference type="GO" id="GO:0009249">
    <property type="term" value="P:protein lipoylation"/>
    <property type="evidence" value="ECO:0007669"/>
    <property type="project" value="UniProtKB-UniRule"/>
</dbReference>
<feature type="binding site" evidence="9">
    <location>
        <position position="50"/>
    </location>
    <ligand>
        <name>[4Fe-4S] cluster</name>
        <dbReference type="ChEBI" id="CHEBI:49883"/>
        <label>1</label>
    </ligand>
</feature>
<comment type="similarity">
    <text evidence="9">Belongs to the radical SAM superfamily. Lipoyl synthase family.</text>
</comment>